<evidence type="ECO:0000313" key="3">
    <source>
        <dbReference type="Proteomes" id="UP000198972"/>
    </source>
</evidence>
<dbReference type="SUPFAM" id="SSF89155">
    <property type="entry name" value="TorD-like"/>
    <property type="match status" value="1"/>
</dbReference>
<keyword evidence="1" id="KW-0143">Chaperone</keyword>
<sequence length="235" mass="27180">MTVLFKEPVVISKEQSQWMELRGWVYQLLMDFLSRQPRMSLIAQWCRRVEQKNTIPHSNAGKTLKNYLESIPAGDFRKVCREEAEEYKTLFMGDDAVMKSYESAYLVSGNSAAMNEDSLVEFMCLTGIRNMYLEAGVVFNKLTGERDDHLAMELEFMAVLAGEMNAKEAFRDRCLEIGDLQIRFMESHLLKWVPRFSQDLASATKSPLYKGLSGLLSEFLTYDYQQLCAWRESQK</sequence>
<dbReference type="InterPro" id="IPR020945">
    <property type="entry name" value="DMSO/NO3_reduct_chaperone"/>
</dbReference>
<dbReference type="EMBL" id="FNBG01000056">
    <property type="protein sequence ID" value="SDG53895.1"/>
    <property type="molecule type" value="Genomic_DNA"/>
</dbReference>
<protein>
    <submittedName>
        <fullName evidence="2">Nitrate reductase delta subunit</fullName>
    </submittedName>
</protein>
<keyword evidence="3" id="KW-1185">Reference proteome</keyword>
<dbReference type="RefSeq" id="WP_091236505.1">
    <property type="nucleotide sequence ID" value="NZ_FNBG01000056.1"/>
</dbReference>
<dbReference type="Gene3D" id="1.10.3480.10">
    <property type="entry name" value="TorD-like"/>
    <property type="match status" value="1"/>
</dbReference>
<dbReference type="AlphaFoldDB" id="A0A1G7V1Z0"/>
<gene>
    <name evidence="2" type="ORF">SAMN04488542_1564</name>
</gene>
<dbReference type="InterPro" id="IPR036411">
    <property type="entry name" value="TorD-like_sf"/>
</dbReference>
<evidence type="ECO:0000313" key="2">
    <source>
        <dbReference type="EMBL" id="SDG53895.1"/>
    </source>
</evidence>
<evidence type="ECO:0000256" key="1">
    <source>
        <dbReference type="ARBA" id="ARBA00023186"/>
    </source>
</evidence>
<dbReference type="OrthoDB" id="9795302at2"/>
<name>A0A1G7V1Z0_9BACL</name>
<dbReference type="Proteomes" id="UP000198972">
    <property type="component" value="Unassembled WGS sequence"/>
</dbReference>
<dbReference type="InterPro" id="IPR050289">
    <property type="entry name" value="TorD/DmsD_chaperones"/>
</dbReference>
<dbReference type="PANTHER" id="PTHR34227:SF1">
    <property type="entry name" value="DIMETHYL SULFOXIDE REDUCTASE CHAPERONE-RELATED"/>
    <property type="match status" value="1"/>
</dbReference>
<reference evidence="2 3" key="1">
    <citation type="submission" date="2016-10" db="EMBL/GenBank/DDBJ databases">
        <authorList>
            <person name="de Groot N.N."/>
        </authorList>
    </citation>
    <scope>NUCLEOTIDE SEQUENCE [LARGE SCALE GENOMIC DNA]</scope>
    <source>
        <strain evidence="2 3">DSM 28129</strain>
    </source>
</reference>
<dbReference type="STRING" id="670482.SAMN04488542_1564"/>
<accession>A0A1G7V1Z0</accession>
<dbReference type="Pfam" id="PF02613">
    <property type="entry name" value="Nitrate_red_del"/>
    <property type="match status" value="1"/>
</dbReference>
<dbReference type="PANTHER" id="PTHR34227">
    <property type="entry name" value="CHAPERONE PROTEIN YCDY"/>
    <property type="match status" value="1"/>
</dbReference>
<proteinExistence type="predicted"/>
<organism evidence="2 3">
    <name type="scientific">Fontibacillus panacisegetis</name>
    <dbReference type="NCBI Taxonomy" id="670482"/>
    <lineage>
        <taxon>Bacteria</taxon>
        <taxon>Bacillati</taxon>
        <taxon>Bacillota</taxon>
        <taxon>Bacilli</taxon>
        <taxon>Bacillales</taxon>
        <taxon>Paenibacillaceae</taxon>
        <taxon>Fontibacillus</taxon>
    </lineage>
</organism>